<dbReference type="InterPro" id="IPR007822">
    <property type="entry name" value="LANC-like"/>
</dbReference>
<dbReference type="PRINTS" id="PR01955">
    <property type="entry name" value="LANCFRANKIA"/>
</dbReference>
<sequence>MPDPQTTQMYCLADRLYYEVPGRMDDRADRYPPARGPVPDGWRRSDRGLWTALEPEGARVPGQGWKIHVSAVPEQAGDTLATVAAACLARRTPFKFLRSPQALRVLNATHTPRQNSGKFITLYPADDAEFAKLVEELSAALAGRPGPYILTDLRIGDGPVYVRYGAFRAMHCPGPDGAPVPALLGPDGRPRPDDRAPVFTVPDWITPPEVLVPHLAALESATVDGLPYRIVRALHFTNAGGIYLAEHLRTGHRVVLREARPHSGLDRTGADAVARLRREYQALRRLDGLDCVPAVLGLRTMWEHHYLVEEYIEGEPLLHAAITRTPLVRRDCTEQDLAAYGGWVREVTERVGRALDRVHGRGLAFGDLHPGNIILRPDGSVVLVDFEYAAEVSDSAAPRAAAAGFTVPRGVTGAAADHHQLEALRLMLLLPMAELTELHPGKRATLERLARARFPGGGGPARPGARAAGDGEGDRDGDERTVRRLFGIPAADPGWLDAGDPPARPDWPAVRRLLTAGLHAAATPERDDRLFPGAPEVFAQGGHTLAHGAAGVLLALHRSGEDVPPEYADWLAAAAGRADPAAGGGLLGGPYGTASVLYDLGRRAEALELLHRARQAPPPRGAGLAGGTAGAALTLLRFARLTGDTELYDDAARTAEALTAEALTAEALAAAAPAGDVPVGLLHGAAGAALLNLRLYRLTGERDRLRAARRLIARDLAGCVTREDGAAYVQRDGYRHLPYVGEGSGGIALVARECLAETGDDPGLSAFLAGTRLACGLATVREPGLMQGRAGLAAVLRALDGDEREVTAQAARLAWHAVHRDGTLLIPGTRLLRFSADLATGAAGVLLALHCVVDRPPGGLLGALVPD</sequence>
<dbReference type="Pfam" id="PF05147">
    <property type="entry name" value="LANC_like"/>
    <property type="match status" value="1"/>
</dbReference>
<dbReference type="EMBL" id="FOLM01000002">
    <property type="protein sequence ID" value="SFC16982.1"/>
    <property type="molecule type" value="Genomic_DNA"/>
</dbReference>
<dbReference type="Pfam" id="PF25816">
    <property type="entry name" value="RamC_N"/>
    <property type="match status" value="1"/>
</dbReference>
<dbReference type="InterPro" id="IPR000719">
    <property type="entry name" value="Prot_kinase_dom"/>
</dbReference>
<dbReference type="InterPro" id="IPR057929">
    <property type="entry name" value="RamC_N"/>
</dbReference>
<dbReference type="Gene3D" id="3.30.200.20">
    <property type="entry name" value="Phosphorylase Kinase, domain 1"/>
    <property type="match status" value="1"/>
</dbReference>
<organism evidence="3 4">
    <name type="scientific">Streptomyces aidingensis</name>
    <dbReference type="NCBI Taxonomy" id="910347"/>
    <lineage>
        <taxon>Bacteria</taxon>
        <taxon>Bacillati</taxon>
        <taxon>Actinomycetota</taxon>
        <taxon>Actinomycetes</taxon>
        <taxon>Kitasatosporales</taxon>
        <taxon>Streptomycetaceae</taxon>
        <taxon>Streptomyces</taxon>
    </lineage>
</organism>
<dbReference type="AlphaFoldDB" id="A0A1I1H0B4"/>
<dbReference type="SUPFAM" id="SSF158745">
    <property type="entry name" value="LanC-like"/>
    <property type="match status" value="1"/>
</dbReference>
<dbReference type="SMART" id="SM00220">
    <property type="entry name" value="S_TKc"/>
    <property type="match status" value="1"/>
</dbReference>
<keyword evidence="4" id="KW-1185">Reference proteome</keyword>
<dbReference type="CDD" id="cd04791">
    <property type="entry name" value="LanC_SerThrkinase"/>
    <property type="match status" value="1"/>
</dbReference>
<evidence type="ECO:0000313" key="4">
    <source>
        <dbReference type="Proteomes" id="UP000199207"/>
    </source>
</evidence>
<protein>
    <submittedName>
        <fullName evidence="3">Lanthionine synthetase C-like protein</fullName>
    </submittedName>
</protein>
<reference evidence="3 4" key="1">
    <citation type="submission" date="2016-10" db="EMBL/GenBank/DDBJ databases">
        <authorList>
            <person name="de Groot N.N."/>
        </authorList>
    </citation>
    <scope>NUCLEOTIDE SEQUENCE [LARGE SCALE GENOMIC DNA]</scope>
    <source>
        <strain evidence="3 4">CGMCC 4.5739</strain>
    </source>
</reference>
<gene>
    <name evidence="3" type="ORF">SAMN05421773_102189</name>
</gene>
<accession>A0A1I1H0B4</accession>
<feature type="domain" description="Protein kinase" evidence="2">
    <location>
        <begin position="228"/>
        <end position="522"/>
    </location>
</feature>
<evidence type="ECO:0000313" key="3">
    <source>
        <dbReference type="EMBL" id="SFC16982.1"/>
    </source>
</evidence>
<dbReference type="Gene3D" id="1.50.10.20">
    <property type="match status" value="1"/>
</dbReference>
<dbReference type="NCBIfam" id="NF038151">
    <property type="entry name" value="lanthi_synth_III"/>
    <property type="match status" value="1"/>
</dbReference>
<evidence type="ECO:0000256" key="1">
    <source>
        <dbReference type="SAM" id="MobiDB-lite"/>
    </source>
</evidence>
<dbReference type="InterPro" id="IPR053524">
    <property type="entry name" value="Aerial_hyphae_peptide-synth"/>
</dbReference>
<dbReference type="GO" id="GO:0031179">
    <property type="term" value="P:peptide modification"/>
    <property type="evidence" value="ECO:0007669"/>
    <property type="project" value="InterPro"/>
</dbReference>
<dbReference type="SUPFAM" id="SSF56112">
    <property type="entry name" value="Protein kinase-like (PK-like)"/>
    <property type="match status" value="1"/>
</dbReference>
<dbReference type="SMART" id="SM01260">
    <property type="entry name" value="LANC_like"/>
    <property type="match status" value="1"/>
</dbReference>
<proteinExistence type="predicted"/>
<dbReference type="Pfam" id="PF00069">
    <property type="entry name" value="Pkinase"/>
    <property type="match status" value="1"/>
</dbReference>
<dbReference type="RefSeq" id="WP_093837508.1">
    <property type="nucleotide sequence ID" value="NZ_FOLM01000002.1"/>
</dbReference>
<dbReference type="Proteomes" id="UP000199207">
    <property type="component" value="Unassembled WGS sequence"/>
</dbReference>
<dbReference type="PROSITE" id="PS50011">
    <property type="entry name" value="PROTEIN_KINASE_DOM"/>
    <property type="match status" value="1"/>
</dbReference>
<feature type="region of interest" description="Disordered" evidence="1">
    <location>
        <begin position="452"/>
        <end position="478"/>
    </location>
</feature>
<name>A0A1I1H0B4_9ACTN</name>
<evidence type="ECO:0000259" key="2">
    <source>
        <dbReference type="PROSITE" id="PS50011"/>
    </source>
</evidence>
<dbReference type="GO" id="GO:0005524">
    <property type="term" value="F:ATP binding"/>
    <property type="evidence" value="ECO:0007669"/>
    <property type="project" value="InterPro"/>
</dbReference>
<dbReference type="STRING" id="910347.SAMN05421773_102189"/>
<dbReference type="OrthoDB" id="1492512at2"/>
<dbReference type="InterPro" id="IPR058053">
    <property type="entry name" value="RamC_C"/>
</dbReference>
<dbReference type="GO" id="GO:0004672">
    <property type="term" value="F:protein kinase activity"/>
    <property type="evidence" value="ECO:0007669"/>
    <property type="project" value="InterPro"/>
</dbReference>
<dbReference type="InterPro" id="IPR011009">
    <property type="entry name" value="Kinase-like_dom_sf"/>
</dbReference>
<dbReference type="Gene3D" id="1.10.510.10">
    <property type="entry name" value="Transferase(Phosphotransferase) domain 1"/>
    <property type="match status" value="1"/>
</dbReference>